<dbReference type="PANTHER" id="PTHR43397">
    <property type="entry name" value="ERGOTHIONEINE BIOSYNTHESIS PROTEIN 1"/>
    <property type="match status" value="1"/>
</dbReference>
<dbReference type="Proteomes" id="UP000017127">
    <property type="component" value="Unassembled WGS sequence"/>
</dbReference>
<comment type="caution">
    <text evidence="4">The sequence shown here is derived from an EMBL/GenBank/DDBJ whole genome shotgun (WGS) entry which is preliminary data.</text>
</comment>
<dbReference type="Pfam" id="PF10017">
    <property type="entry name" value="Methyltransf_33"/>
    <property type="match status" value="1"/>
</dbReference>
<dbReference type="InterPro" id="IPR029063">
    <property type="entry name" value="SAM-dependent_MTases_sf"/>
</dbReference>
<dbReference type="GO" id="GO:0032259">
    <property type="term" value="P:methylation"/>
    <property type="evidence" value="ECO:0007669"/>
    <property type="project" value="UniProtKB-KW"/>
</dbReference>
<dbReference type="InterPro" id="IPR017804">
    <property type="entry name" value="MeTrfase_EgtD-like"/>
</dbReference>
<sequence length="326" mass="37196">MTEVNQSFLSDAKSLFVDHQEEHMAPYLYSTPNPEIENDPANGEGCYLELISQNLDYYLYKEEIQLINHQAAEIAAYVPPEASVIEFGPGTDIAFKNKTLPFLKEIKQFNSYIPIDLCETYLDRSEEILGQELPDISVKPIKTDFIKNVDIVNNFPRPVVFFKGSTITNLSTNNCLDFFRRISPALQPEGLLIVGVDTNQNEFSLRKAYDDGRMARLTLSILHFINRDLPISGFDASAFNYEFNWVPSTHCVEHNVRATQEQNFLLDGIPVQIEKGTKFHLLSSYKYPVDYFQDLAKKAGLQPLDCFVDQNGRMAIHILQARPLKQ</sequence>
<keyword evidence="1" id="KW-0489">Methyltransferase</keyword>
<keyword evidence="2" id="KW-0808">Transferase</keyword>
<keyword evidence="5" id="KW-1185">Reference proteome</keyword>
<evidence type="ECO:0000259" key="3">
    <source>
        <dbReference type="Pfam" id="PF10017"/>
    </source>
</evidence>
<dbReference type="EMBL" id="AUZM01000054">
    <property type="protein sequence ID" value="ERT05547.1"/>
    <property type="molecule type" value="Genomic_DNA"/>
</dbReference>
<dbReference type="AlphaFoldDB" id="U7QE90"/>
<name>U7QE90_9CYAN</name>
<accession>U7QE90</accession>
<dbReference type="SUPFAM" id="SSF53335">
    <property type="entry name" value="S-adenosyl-L-methionine-dependent methyltransferases"/>
    <property type="match status" value="1"/>
</dbReference>
<dbReference type="PIRSF" id="PIRSF018005">
    <property type="entry name" value="UCP018005"/>
    <property type="match status" value="1"/>
</dbReference>
<evidence type="ECO:0000313" key="4">
    <source>
        <dbReference type="EMBL" id="ERT05547.1"/>
    </source>
</evidence>
<reference evidence="4 5" key="1">
    <citation type="journal article" date="2013" name="Front. Microbiol.">
        <title>Comparative genomic analyses of the cyanobacterium, Lyngbya aestuarii BL J, a powerful hydrogen producer.</title>
        <authorList>
            <person name="Kothari A."/>
            <person name="Vaughn M."/>
            <person name="Garcia-Pichel F."/>
        </authorList>
    </citation>
    <scope>NUCLEOTIDE SEQUENCE [LARGE SCALE GENOMIC DNA]</scope>
    <source>
        <strain evidence="4 5">BL J</strain>
    </source>
</reference>
<evidence type="ECO:0000313" key="5">
    <source>
        <dbReference type="Proteomes" id="UP000017127"/>
    </source>
</evidence>
<organism evidence="4 5">
    <name type="scientific">Lyngbya aestuarii BL J</name>
    <dbReference type="NCBI Taxonomy" id="1348334"/>
    <lineage>
        <taxon>Bacteria</taxon>
        <taxon>Bacillati</taxon>
        <taxon>Cyanobacteriota</taxon>
        <taxon>Cyanophyceae</taxon>
        <taxon>Oscillatoriophycideae</taxon>
        <taxon>Oscillatoriales</taxon>
        <taxon>Microcoleaceae</taxon>
        <taxon>Lyngbya</taxon>
    </lineage>
</organism>
<protein>
    <recommendedName>
        <fullName evidence="3">Histidine-specific methyltransferase SAM-dependent domain-containing protein</fullName>
    </recommendedName>
</protein>
<dbReference type="InterPro" id="IPR019257">
    <property type="entry name" value="MeTrfase_dom"/>
</dbReference>
<dbReference type="RefSeq" id="WP_023068193.1">
    <property type="nucleotide sequence ID" value="NZ_AUZM01000054.1"/>
</dbReference>
<feature type="domain" description="Histidine-specific methyltransferase SAM-dependent" evidence="3">
    <location>
        <begin position="49"/>
        <end position="320"/>
    </location>
</feature>
<dbReference type="PANTHER" id="PTHR43397:SF1">
    <property type="entry name" value="ERGOTHIONEINE BIOSYNTHESIS PROTEIN 1"/>
    <property type="match status" value="1"/>
</dbReference>
<evidence type="ECO:0000256" key="1">
    <source>
        <dbReference type="ARBA" id="ARBA00022603"/>
    </source>
</evidence>
<proteinExistence type="predicted"/>
<dbReference type="InterPro" id="IPR051128">
    <property type="entry name" value="EgtD_Methyltrsf_superfamily"/>
</dbReference>
<dbReference type="GO" id="GO:0008168">
    <property type="term" value="F:methyltransferase activity"/>
    <property type="evidence" value="ECO:0007669"/>
    <property type="project" value="UniProtKB-KW"/>
</dbReference>
<dbReference type="OrthoDB" id="5289726at2"/>
<gene>
    <name evidence="4" type="ORF">M595_4483</name>
</gene>
<evidence type="ECO:0000256" key="2">
    <source>
        <dbReference type="ARBA" id="ARBA00022679"/>
    </source>
</evidence>
<dbReference type="Gene3D" id="3.40.50.150">
    <property type="entry name" value="Vaccinia Virus protein VP39"/>
    <property type="match status" value="1"/>
</dbReference>